<keyword evidence="3 4" id="KW-0862">Zinc</keyword>
<protein>
    <recommendedName>
        <fullName evidence="5">Carbonic anhydrase</fullName>
        <ecNumber evidence="5">4.2.1.1</ecNumber>
    </recommendedName>
    <alternativeName>
        <fullName evidence="5">Carbonate dehydratase</fullName>
    </alternativeName>
</protein>
<dbReference type="Pfam" id="PF00484">
    <property type="entry name" value="Pro_CA"/>
    <property type="match status" value="1"/>
</dbReference>
<comment type="function">
    <text evidence="5">Reversible hydration of carbon dioxide.</text>
</comment>
<dbReference type="PANTHER" id="PTHR43175:SF3">
    <property type="entry name" value="CARBON DISULFIDE HYDROLASE"/>
    <property type="match status" value="1"/>
</dbReference>
<dbReference type="OrthoDB" id="10248475at2759"/>
<dbReference type="InterPro" id="IPR036874">
    <property type="entry name" value="Carbonic_anhydrase_sf"/>
</dbReference>
<evidence type="ECO:0000256" key="5">
    <source>
        <dbReference type="RuleBase" id="RU003956"/>
    </source>
</evidence>
<dbReference type="InterPro" id="IPR001765">
    <property type="entry name" value="Carbonic_anhydrase"/>
</dbReference>
<comment type="catalytic activity">
    <reaction evidence="5">
        <text>hydrogencarbonate + H(+) = CO2 + H2O</text>
        <dbReference type="Rhea" id="RHEA:10748"/>
        <dbReference type="ChEBI" id="CHEBI:15377"/>
        <dbReference type="ChEBI" id="CHEBI:15378"/>
        <dbReference type="ChEBI" id="CHEBI:16526"/>
        <dbReference type="ChEBI" id="CHEBI:17544"/>
        <dbReference type="EC" id="4.2.1.1"/>
    </reaction>
</comment>
<organism evidence="6 7">
    <name type="scientific">Neolentinus lepideus HHB14362 ss-1</name>
    <dbReference type="NCBI Taxonomy" id="1314782"/>
    <lineage>
        <taxon>Eukaryota</taxon>
        <taxon>Fungi</taxon>
        <taxon>Dikarya</taxon>
        <taxon>Basidiomycota</taxon>
        <taxon>Agaricomycotina</taxon>
        <taxon>Agaricomycetes</taxon>
        <taxon>Gloeophyllales</taxon>
        <taxon>Gloeophyllaceae</taxon>
        <taxon>Neolentinus</taxon>
    </lineage>
</organism>
<dbReference type="SUPFAM" id="SSF53056">
    <property type="entry name" value="beta-carbonic anhydrase, cab"/>
    <property type="match status" value="1"/>
</dbReference>
<evidence type="ECO:0000256" key="2">
    <source>
        <dbReference type="ARBA" id="ARBA00022723"/>
    </source>
</evidence>
<evidence type="ECO:0000256" key="3">
    <source>
        <dbReference type="ARBA" id="ARBA00022833"/>
    </source>
</evidence>
<dbReference type="CDD" id="cd03379">
    <property type="entry name" value="beta_CA_cladeD"/>
    <property type="match status" value="1"/>
</dbReference>
<evidence type="ECO:0000256" key="1">
    <source>
        <dbReference type="ARBA" id="ARBA00006217"/>
    </source>
</evidence>
<feature type="binding site" evidence="4">
    <location>
        <position position="91"/>
    </location>
    <ligand>
        <name>Zn(2+)</name>
        <dbReference type="ChEBI" id="CHEBI:29105"/>
    </ligand>
</feature>
<dbReference type="InParanoid" id="A0A165RIR5"/>
<feature type="binding site" evidence="4">
    <location>
        <position position="39"/>
    </location>
    <ligand>
        <name>Zn(2+)</name>
        <dbReference type="ChEBI" id="CHEBI:29105"/>
    </ligand>
</feature>
<name>A0A165RIR5_9AGAM</name>
<reference evidence="6 7" key="1">
    <citation type="journal article" date="2016" name="Mol. Biol. Evol.">
        <title>Comparative Genomics of Early-Diverging Mushroom-Forming Fungi Provides Insights into the Origins of Lignocellulose Decay Capabilities.</title>
        <authorList>
            <person name="Nagy L.G."/>
            <person name="Riley R."/>
            <person name="Tritt A."/>
            <person name="Adam C."/>
            <person name="Daum C."/>
            <person name="Floudas D."/>
            <person name="Sun H."/>
            <person name="Yadav J.S."/>
            <person name="Pangilinan J."/>
            <person name="Larsson K.H."/>
            <person name="Matsuura K."/>
            <person name="Barry K."/>
            <person name="Labutti K."/>
            <person name="Kuo R."/>
            <person name="Ohm R.A."/>
            <person name="Bhattacharya S.S."/>
            <person name="Shirouzu T."/>
            <person name="Yoshinaga Y."/>
            <person name="Martin F.M."/>
            <person name="Grigoriev I.V."/>
            <person name="Hibbett D.S."/>
        </authorList>
    </citation>
    <scope>NUCLEOTIDE SEQUENCE [LARGE SCALE GENOMIC DNA]</scope>
    <source>
        <strain evidence="6 7">HHB14362 ss-1</strain>
    </source>
</reference>
<evidence type="ECO:0000256" key="4">
    <source>
        <dbReference type="PIRSR" id="PIRSR601765-1"/>
    </source>
</evidence>
<evidence type="ECO:0000313" key="7">
    <source>
        <dbReference type="Proteomes" id="UP000076761"/>
    </source>
</evidence>
<accession>A0A165RIR5</accession>
<dbReference type="SMART" id="SM00947">
    <property type="entry name" value="Pro_CA"/>
    <property type="match status" value="1"/>
</dbReference>
<dbReference type="EMBL" id="KV425582">
    <property type="protein sequence ID" value="KZT23873.1"/>
    <property type="molecule type" value="Genomic_DNA"/>
</dbReference>
<keyword evidence="5" id="KW-0456">Lyase</keyword>
<keyword evidence="2 4" id="KW-0479">Metal-binding</keyword>
<sequence length="171" mass="18939">MSSSTVNYFLAASEEYQKTFGDKGSLQTPPVKKLAVVTCMDSRINVVAHLGLKEGDAHIIRNAGGSAKDALRSIIISQRLLGTREIAIFHHTKCGMLTFSTDQLRQIVKDSDPADEGLKAVDNIDFLEFADLEDSVKKDVKFLQNNPLVLKETKVTGWVYEVETGKIRQIV</sequence>
<dbReference type="Gene3D" id="3.40.1050.10">
    <property type="entry name" value="Carbonic anhydrase"/>
    <property type="match status" value="1"/>
</dbReference>
<keyword evidence="7" id="KW-1185">Reference proteome</keyword>
<comment type="cofactor">
    <cofactor evidence="4">
        <name>Zn(2+)</name>
        <dbReference type="ChEBI" id="CHEBI:29105"/>
    </cofactor>
    <text evidence="4">Binds 1 zinc ion per subunit.</text>
</comment>
<dbReference type="PANTHER" id="PTHR43175">
    <property type="entry name" value="CARBONIC ANHYDRASE"/>
    <property type="match status" value="1"/>
</dbReference>
<dbReference type="EC" id="4.2.1.1" evidence="5"/>
<dbReference type="AlphaFoldDB" id="A0A165RIR5"/>
<feature type="binding site" evidence="4">
    <location>
        <position position="94"/>
    </location>
    <ligand>
        <name>Zn(2+)</name>
        <dbReference type="ChEBI" id="CHEBI:29105"/>
    </ligand>
</feature>
<proteinExistence type="inferred from homology"/>
<dbReference type="Proteomes" id="UP000076761">
    <property type="component" value="Unassembled WGS sequence"/>
</dbReference>
<dbReference type="STRING" id="1314782.A0A165RIR5"/>
<comment type="similarity">
    <text evidence="1 5">Belongs to the beta-class carbonic anhydrase family.</text>
</comment>
<evidence type="ECO:0000313" key="6">
    <source>
        <dbReference type="EMBL" id="KZT23873.1"/>
    </source>
</evidence>
<dbReference type="GO" id="GO:0004089">
    <property type="term" value="F:carbonate dehydratase activity"/>
    <property type="evidence" value="ECO:0007669"/>
    <property type="project" value="UniProtKB-UniRule"/>
</dbReference>
<dbReference type="GO" id="GO:0008270">
    <property type="term" value="F:zinc ion binding"/>
    <property type="evidence" value="ECO:0007669"/>
    <property type="project" value="UniProtKB-UniRule"/>
</dbReference>
<gene>
    <name evidence="6" type="ORF">NEOLEDRAFT_1136062</name>
</gene>
<feature type="binding site" evidence="4">
    <location>
        <position position="41"/>
    </location>
    <ligand>
        <name>Zn(2+)</name>
        <dbReference type="ChEBI" id="CHEBI:29105"/>
    </ligand>
</feature>